<dbReference type="InterPro" id="IPR036249">
    <property type="entry name" value="Thioredoxin-like_sf"/>
</dbReference>
<sequence length="215" mass="24565">MSSSSFTHEFKYHVFISFRGDDTRAAAISGWHSNVYRREYELIDIIVKHVLEKIPSLLRERDEYTKQVKKLECPNCSKLLEDDGSKSRDLDDPQSLKEKQESCGLKGFSCLENCRINGHNDNVAAVMNGKAKDKVVLYFTSLRGVRKTYKDCCDVMLILEGLGVKVDKRDVSIDSGFKKELKELSGRYFVHSEFLLYNQGLVCSIMSENSKAIEE</sequence>
<accession>A0AAN9I9C6</accession>
<protein>
    <recommendedName>
        <fullName evidence="1">Glutaredoxin domain-containing protein</fullName>
    </recommendedName>
</protein>
<reference evidence="2 3" key="1">
    <citation type="submission" date="2024-01" db="EMBL/GenBank/DDBJ databases">
        <title>The genomes of 5 underutilized Papilionoideae crops provide insights into root nodulation and disease resistanc.</title>
        <authorList>
            <person name="Yuan L."/>
        </authorList>
    </citation>
    <scope>NUCLEOTIDE SEQUENCE [LARGE SCALE GENOMIC DNA]</scope>
    <source>
        <strain evidence="2">ZHUSHIDOU_FW_LH</strain>
        <tissue evidence="2">Leaf</tissue>
    </source>
</reference>
<dbReference type="AlphaFoldDB" id="A0AAN9I9C6"/>
<dbReference type="PANTHER" id="PTHR45669:SF30">
    <property type="entry name" value="OS04G0641300 PROTEIN"/>
    <property type="match status" value="1"/>
</dbReference>
<dbReference type="Pfam" id="PF00462">
    <property type="entry name" value="Glutaredoxin"/>
    <property type="match status" value="1"/>
</dbReference>
<keyword evidence="3" id="KW-1185">Reference proteome</keyword>
<evidence type="ECO:0000259" key="1">
    <source>
        <dbReference type="Pfam" id="PF00462"/>
    </source>
</evidence>
<proteinExistence type="predicted"/>
<dbReference type="Gene3D" id="3.40.30.10">
    <property type="entry name" value="Glutaredoxin"/>
    <property type="match status" value="1"/>
</dbReference>
<evidence type="ECO:0000313" key="3">
    <source>
        <dbReference type="Proteomes" id="UP001372338"/>
    </source>
</evidence>
<name>A0AAN9I9C6_CROPI</name>
<organism evidence="2 3">
    <name type="scientific">Crotalaria pallida</name>
    <name type="common">Smooth rattlebox</name>
    <name type="synonym">Crotalaria striata</name>
    <dbReference type="NCBI Taxonomy" id="3830"/>
    <lineage>
        <taxon>Eukaryota</taxon>
        <taxon>Viridiplantae</taxon>
        <taxon>Streptophyta</taxon>
        <taxon>Embryophyta</taxon>
        <taxon>Tracheophyta</taxon>
        <taxon>Spermatophyta</taxon>
        <taxon>Magnoliopsida</taxon>
        <taxon>eudicotyledons</taxon>
        <taxon>Gunneridae</taxon>
        <taxon>Pentapetalae</taxon>
        <taxon>rosids</taxon>
        <taxon>fabids</taxon>
        <taxon>Fabales</taxon>
        <taxon>Fabaceae</taxon>
        <taxon>Papilionoideae</taxon>
        <taxon>50 kb inversion clade</taxon>
        <taxon>genistoids sensu lato</taxon>
        <taxon>core genistoids</taxon>
        <taxon>Crotalarieae</taxon>
        <taxon>Crotalaria</taxon>
    </lineage>
</organism>
<dbReference type="EMBL" id="JAYWIO010000004">
    <property type="protein sequence ID" value="KAK7268570.1"/>
    <property type="molecule type" value="Genomic_DNA"/>
</dbReference>
<feature type="domain" description="Glutaredoxin" evidence="1">
    <location>
        <begin position="136"/>
        <end position="187"/>
    </location>
</feature>
<evidence type="ECO:0000313" key="2">
    <source>
        <dbReference type="EMBL" id="KAK7268570.1"/>
    </source>
</evidence>
<dbReference type="SUPFAM" id="SSF52833">
    <property type="entry name" value="Thioredoxin-like"/>
    <property type="match status" value="1"/>
</dbReference>
<dbReference type="Proteomes" id="UP001372338">
    <property type="component" value="Unassembled WGS sequence"/>
</dbReference>
<dbReference type="PANTHER" id="PTHR45669">
    <property type="entry name" value="GLUTAREDOXIN DOMAIN-CONTAINING CYSTEINE-RICH PROTEIN CG12206-RELATED"/>
    <property type="match status" value="1"/>
</dbReference>
<comment type="caution">
    <text evidence="2">The sequence shown here is derived from an EMBL/GenBank/DDBJ whole genome shotgun (WGS) entry which is preliminary data.</text>
</comment>
<dbReference type="InterPro" id="IPR002109">
    <property type="entry name" value="Glutaredoxin"/>
</dbReference>
<gene>
    <name evidence="2" type="ORF">RIF29_21271</name>
</gene>